<protein>
    <submittedName>
        <fullName evidence="2">Uncharacterized protein</fullName>
    </submittedName>
</protein>
<feature type="region of interest" description="Disordered" evidence="1">
    <location>
        <begin position="180"/>
        <end position="212"/>
    </location>
</feature>
<evidence type="ECO:0000313" key="2">
    <source>
        <dbReference type="EMBL" id="KAF4712278.1"/>
    </source>
</evidence>
<evidence type="ECO:0000313" key="3">
    <source>
        <dbReference type="Proteomes" id="UP000574390"/>
    </source>
</evidence>
<organism evidence="2 3">
    <name type="scientific">Perkinsus olseni</name>
    <name type="common">Perkinsus atlanticus</name>
    <dbReference type="NCBI Taxonomy" id="32597"/>
    <lineage>
        <taxon>Eukaryota</taxon>
        <taxon>Sar</taxon>
        <taxon>Alveolata</taxon>
        <taxon>Perkinsozoa</taxon>
        <taxon>Perkinsea</taxon>
        <taxon>Perkinsida</taxon>
        <taxon>Perkinsidae</taxon>
        <taxon>Perkinsus</taxon>
    </lineage>
</organism>
<feature type="region of interest" description="Disordered" evidence="1">
    <location>
        <begin position="120"/>
        <end position="145"/>
    </location>
</feature>
<gene>
    <name evidence="2" type="ORF">FOZ62_013532</name>
</gene>
<feature type="non-terminal residue" evidence="2">
    <location>
        <position position="212"/>
    </location>
</feature>
<evidence type="ECO:0000256" key="1">
    <source>
        <dbReference type="SAM" id="MobiDB-lite"/>
    </source>
</evidence>
<feature type="compositionally biased region" description="Polar residues" evidence="1">
    <location>
        <begin position="8"/>
        <end position="25"/>
    </location>
</feature>
<proteinExistence type="predicted"/>
<dbReference type="Proteomes" id="UP000574390">
    <property type="component" value="Unassembled WGS sequence"/>
</dbReference>
<feature type="region of interest" description="Disordered" evidence="1">
    <location>
        <begin position="1"/>
        <end position="29"/>
    </location>
</feature>
<accession>A0A7J6QVB1</accession>
<feature type="compositionally biased region" description="Basic and acidic residues" evidence="1">
    <location>
        <begin position="180"/>
        <end position="198"/>
    </location>
</feature>
<dbReference type="EMBL" id="JABANM010026865">
    <property type="protein sequence ID" value="KAF4712278.1"/>
    <property type="molecule type" value="Genomic_DNA"/>
</dbReference>
<reference evidence="2 3" key="1">
    <citation type="submission" date="2020-04" db="EMBL/GenBank/DDBJ databases">
        <title>Perkinsus olseni comparative genomics.</title>
        <authorList>
            <person name="Bogema D.R."/>
        </authorList>
    </citation>
    <scope>NUCLEOTIDE SEQUENCE [LARGE SCALE GENOMIC DNA]</scope>
    <source>
        <strain evidence="2">ATCC PRA-205</strain>
    </source>
</reference>
<comment type="caution">
    <text evidence="2">The sequence shown here is derived from an EMBL/GenBank/DDBJ whole genome shotgun (WGS) entry which is preliminary data.</text>
</comment>
<sequence length="212" mass="23048">MLPPPVNTGMNNYARSPQTIGQRPSTAGGDRAYLPGFIGAYGHQPQDTPPGAHYAAMHNPKALQHQMPGAGIVPGTSPFAVGLHNFLPRMEAYEQHRKLSIGTIHHAAHRAHQILQVPAGQQPRGGVPRHPVATAEPAGRAQKRSCPRMHPLAPFVTPTGGYACNVCRKRDIKRGIKLMESEAKEREEREDGRLEEPRGSPVKGPSPSMLRK</sequence>
<dbReference type="AlphaFoldDB" id="A0A7J6QVB1"/>
<name>A0A7J6QVB1_PEROL</name>